<dbReference type="InterPro" id="IPR003594">
    <property type="entry name" value="HATPase_dom"/>
</dbReference>
<proteinExistence type="predicted"/>
<evidence type="ECO:0000313" key="7">
    <source>
        <dbReference type="Proteomes" id="UP001494588"/>
    </source>
</evidence>
<name>A0ABU9QCK8_9BURK</name>
<dbReference type="Proteomes" id="UP001494588">
    <property type="component" value="Unassembled WGS sequence"/>
</dbReference>
<dbReference type="RefSeq" id="WP_201649329.1">
    <property type="nucleotide sequence ID" value="NZ_CAJHCS010000004.1"/>
</dbReference>
<comment type="caution">
    <text evidence="6">The sequence shown here is derived from an EMBL/GenBank/DDBJ whole genome shotgun (WGS) entry which is preliminary data.</text>
</comment>
<dbReference type="CDD" id="cd00075">
    <property type="entry name" value="HATPase"/>
    <property type="match status" value="1"/>
</dbReference>
<dbReference type="GO" id="GO:0016301">
    <property type="term" value="F:kinase activity"/>
    <property type="evidence" value="ECO:0007669"/>
    <property type="project" value="UniProtKB-KW"/>
</dbReference>
<dbReference type="PANTHER" id="PTHR43047:SF72">
    <property type="entry name" value="OSMOSENSING HISTIDINE PROTEIN KINASE SLN1"/>
    <property type="match status" value="1"/>
</dbReference>
<dbReference type="InterPro" id="IPR005467">
    <property type="entry name" value="His_kinase_dom"/>
</dbReference>
<dbReference type="InterPro" id="IPR036890">
    <property type="entry name" value="HATPase_C_sf"/>
</dbReference>
<keyword evidence="3" id="KW-0808">Transferase</keyword>
<dbReference type="Pfam" id="PF02518">
    <property type="entry name" value="HATPase_c"/>
    <property type="match status" value="1"/>
</dbReference>
<keyword evidence="4 6" id="KW-0418">Kinase</keyword>
<dbReference type="SUPFAM" id="SSF55874">
    <property type="entry name" value="ATPase domain of HSP90 chaperone/DNA topoisomerase II/histidine kinase"/>
    <property type="match status" value="1"/>
</dbReference>
<evidence type="ECO:0000313" key="6">
    <source>
        <dbReference type="EMBL" id="MEM5287152.1"/>
    </source>
</evidence>
<evidence type="ECO:0000256" key="2">
    <source>
        <dbReference type="ARBA" id="ARBA00012438"/>
    </source>
</evidence>
<dbReference type="PRINTS" id="PR00344">
    <property type="entry name" value="BCTRLSENSOR"/>
</dbReference>
<dbReference type="PROSITE" id="PS50109">
    <property type="entry name" value="HIS_KIN"/>
    <property type="match status" value="1"/>
</dbReference>
<feature type="domain" description="Histidine kinase" evidence="5">
    <location>
        <begin position="16"/>
        <end position="237"/>
    </location>
</feature>
<evidence type="ECO:0000259" key="5">
    <source>
        <dbReference type="PROSITE" id="PS50109"/>
    </source>
</evidence>
<protein>
    <recommendedName>
        <fullName evidence="2">histidine kinase</fullName>
        <ecNumber evidence="2">2.7.13.3</ecNumber>
    </recommendedName>
</protein>
<dbReference type="InterPro" id="IPR004358">
    <property type="entry name" value="Sig_transdc_His_kin-like_C"/>
</dbReference>
<keyword evidence="7" id="KW-1185">Reference proteome</keyword>
<accession>A0ABU9QCK8</accession>
<dbReference type="PANTHER" id="PTHR43047">
    <property type="entry name" value="TWO-COMPONENT HISTIDINE PROTEIN KINASE"/>
    <property type="match status" value="1"/>
</dbReference>
<dbReference type="Gene3D" id="3.30.565.10">
    <property type="entry name" value="Histidine kinase-like ATPase, C-terminal domain"/>
    <property type="match status" value="1"/>
</dbReference>
<reference evidence="6 7" key="1">
    <citation type="submission" date="2024-01" db="EMBL/GenBank/DDBJ databases">
        <title>The diversity of rhizobia nodulating Mimosa spp. in eleven states of Brazil covering several biomes is determined by host plant, location, and edaphic factors.</title>
        <authorList>
            <person name="Rouws L."/>
            <person name="Barauna A."/>
            <person name="Beukes C."/>
            <person name="De Faria S.M."/>
            <person name="Gross E."/>
            <person name="Dos Reis Junior F.B."/>
            <person name="Simon M."/>
            <person name="Maluk M."/>
            <person name="Odee D.W."/>
            <person name="Kenicer G."/>
            <person name="Young J.P.W."/>
            <person name="Reis V.M."/>
            <person name="Zilli J."/>
            <person name="James E.K."/>
        </authorList>
    </citation>
    <scope>NUCLEOTIDE SEQUENCE [LARGE SCALE GENOMIC DNA]</scope>
    <source>
        <strain evidence="6 7">JPY77</strain>
    </source>
</reference>
<dbReference type="EC" id="2.7.13.3" evidence="2"/>
<gene>
    <name evidence="6" type="ORF">V4C55_15625</name>
</gene>
<sequence length="251" mass="26598">MNPVKEHIDASDDLATIGHEIRNAATPVAVVARLLGSLYGDDPQLVSYGRMLSRQADLLAALATRLAWSAPQVACANAAQRVETDGMVDICELVEHSVQVAQANVQQHRAVHIDVPIQALWIHGEFGRLSQVFVNLLINALRYTSSQGSVRICAARAGRHCYVRVSDDGIGIAPEDLGAIFTRYARADDARSKAQQGMGVGLAVVREIVTAYGGSVTAFSAGRGCGAEFVVRLPVAPSPIRTSTPSSLSGA</sequence>
<dbReference type="EMBL" id="JAZHGC010000012">
    <property type="protein sequence ID" value="MEM5287152.1"/>
    <property type="molecule type" value="Genomic_DNA"/>
</dbReference>
<evidence type="ECO:0000256" key="3">
    <source>
        <dbReference type="ARBA" id="ARBA00022679"/>
    </source>
</evidence>
<evidence type="ECO:0000256" key="4">
    <source>
        <dbReference type="ARBA" id="ARBA00022777"/>
    </source>
</evidence>
<dbReference type="SMART" id="SM00387">
    <property type="entry name" value="HATPase_c"/>
    <property type="match status" value="1"/>
</dbReference>
<organism evidence="6 7">
    <name type="scientific">Paraburkholderia sabiae</name>
    <dbReference type="NCBI Taxonomy" id="273251"/>
    <lineage>
        <taxon>Bacteria</taxon>
        <taxon>Pseudomonadati</taxon>
        <taxon>Pseudomonadota</taxon>
        <taxon>Betaproteobacteria</taxon>
        <taxon>Burkholderiales</taxon>
        <taxon>Burkholderiaceae</taxon>
        <taxon>Paraburkholderia</taxon>
    </lineage>
</organism>
<comment type="catalytic activity">
    <reaction evidence="1">
        <text>ATP + protein L-histidine = ADP + protein N-phospho-L-histidine.</text>
        <dbReference type="EC" id="2.7.13.3"/>
    </reaction>
</comment>
<evidence type="ECO:0000256" key="1">
    <source>
        <dbReference type="ARBA" id="ARBA00000085"/>
    </source>
</evidence>